<accession>A0A3B1K251</accession>
<dbReference type="InterPro" id="IPR013783">
    <property type="entry name" value="Ig-like_fold"/>
</dbReference>
<dbReference type="Gene3D" id="2.60.40.10">
    <property type="entry name" value="Immunoglobulins"/>
    <property type="match status" value="1"/>
</dbReference>
<name>A0A3B1K251_ASTMX</name>
<keyword evidence="5" id="KW-1185">Reference proteome</keyword>
<reference evidence="5" key="2">
    <citation type="journal article" date="2014" name="Nat. Commun.">
        <title>The cavefish genome reveals candidate genes for eye loss.</title>
        <authorList>
            <person name="McGaugh S.E."/>
            <person name="Gross J.B."/>
            <person name="Aken B."/>
            <person name="Blin M."/>
            <person name="Borowsky R."/>
            <person name="Chalopin D."/>
            <person name="Hinaux H."/>
            <person name="Jeffery W.R."/>
            <person name="Keene A."/>
            <person name="Ma L."/>
            <person name="Minx P."/>
            <person name="Murphy D."/>
            <person name="O'Quin K.E."/>
            <person name="Retaux S."/>
            <person name="Rohner N."/>
            <person name="Searle S.M."/>
            <person name="Stahl B.A."/>
            <person name="Tabin C."/>
            <person name="Volff J.N."/>
            <person name="Yoshizawa M."/>
            <person name="Warren W.C."/>
        </authorList>
    </citation>
    <scope>NUCLEOTIDE SEQUENCE [LARGE SCALE GENOMIC DNA]</scope>
    <source>
        <strain evidence="5">female</strain>
    </source>
</reference>
<evidence type="ECO:0000313" key="4">
    <source>
        <dbReference type="Ensembl" id="ENSAMXP00000048568.1"/>
    </source>
</evidence>
<dbReference type="STRING" id="7994.ENSAMXP00000048568"/>
<sequence>WIFGGGTKLLVGSVSRPTLSVLPPSGESLQQGKATLVCLASKGFPSDWTLSWKVDGSSPSSGVCVGGAGRSSGVCVSAGVRQKEGLYGWSSTLTLTEDQWRKTKEVSCEAVLPSQPPVRKSLNTQLCEEN</sequence>
<keyword evidence="2" id="KW-0393">Immunoglobulin domain</keyword>
<dbReference type="SMART" id="SM00407">
    <property type="entry name" value="IGc1"/>
    <property type="match status" value="1"/>
</dbReference>
<dbReference type="PANTHER" id="PTHR23411">
    <property type="entry name" value="TAPASIN"/>
    <property type="match status" value="1"/>
</dbReference>
<organism evidence="4 5">
    <name type="scientific">Astyanax mexicanus</name>
    <name type="common">Blind cave fish</name>
    <name type="synonym">Astyanax fasciatus mexicanus</name>
    <dbReference type="NCBI Taxonomy" id="7994"/>
    <lineage>
        <taxon>Eukaryota</taxon>
        <taxon>Metazoa</taxon>
        <taxon>Chordata</taxon>
        <taxon>Craniata</taxon>
        <taxon>Vertebrata</taxon>
        <taxon>Euteleostomi</taxon>
        <taxon>Actinopterygii</taxon>
        <taxon>Neopterygii</taxon>
        <taxon>Teleostei</taxon>
        <taxon>Ostariophysi</taxon>
        <taxon>Characiformes</taxon>
        <taxon>Characoidei</taxon>
        <taxon>Acestrorhamphidae</taxon>
        <taxon>Acestrorhamphinae</taxon>
        <taxon>Astyanax</taxon>
    </lineage>
</organism>
<dbReference type="SUPFAM" id="SSF48726">
    <property type="entry name" value="Immunoglobulin"/>
    <property type="match status" value="1"/>
</dbReference>
<dbReference type="InterPro" id="IPR036179">
    <property type="entry name" value="Ig-like_dom_sf"/>
</dbReference>
<dbReference type="GeneTree" id="ENSGT01030000234589"/>
<dbReference type="AlphaFoldDB" id="A0A3B1K251"/>
<dbReference type="PROSITE" id="PS50835">
    <property type="entry name" value="IG_LIKE"/>
    <property type="match status" value="1"/>
</dbReference>
<dbReference type="Proteomes" id="UP000018467">
    <property type="component" value="Unassembled WGS sequence"/>
</dbReference>
<evidence type="ECO:0000256" key="2">
    <source>
        <dbReference type="ARBA" id="ARBA00023319"/>
    </source>
</evidence>
<reference evidence="4" key="4">
    <citation type="submission" date="2025-09" db="UniProtKB">
        <authorList>
            <consortium name="Ensembl"/>
        </authorList>
    </citation>
    <scope>IDENTIFICATION</scope>
</reference>
<keyword evidence="1" id="KW-1015">Disulfide bond</keyword>
<reference evidence="4" key="3">
    <citation type="submission" date="2025-08" db="UniProtKB">
        <authorList>
            <consortium name="Ensembl"/>
        </authorList>
    </citation>
    <scope>IDENTIFICATION</scope>
</reference>
<proteinExistence type="predicted"/>
<dbReference type="Pfam" id="PF07654">
    <property type="entry name" value="C1-set"/>
    <property type="match status" value="1"/>
</dbReference>
<dbReference type="InterPro" id="IPR050380">
    <property type="entry name" value="Immune_Resp_Modulators"/>
</dbReference>
<dbReference type="InterPro" id="IPR003597">
    <property type="entry name" value="Ig_C1-set"/>
</dbReference>
<dbReference type="FunFam" id="2.60.40.10:FF:000283">
    <property type="entry name" value="Immunoglobulin kappa constant"/>
    <property type="match status" value="1"/>
</dbReference>
<feature type="domain" description="Ig-like" evidence="3">
    <location>
        <begin position="17"/>
        <end position="110"/>
    </location>
</feature>
<dbReference type="Ensembl" id="ENSAMXT00000044150.1">
    <property type="protein sequence ID" value="ENSAMXP00000048568.1"/>
    <property type="gene ID" value="ENSAMXG00000033840.1"/>
</dbReference>
<dbReference type="InParanoid" id="A0A3B1K251"/>
<dbReference type="InterPro" id="IPR007110">
    <property type="entry name" value="Ig-like_dom"/>
</dbReference>
<protein>
    <recommendedName>
        <fullName evidence="3">Ig-like domain-containing protein</fullName>
    </recommendedName>
</protein>
<evidence type="ECO:0000313" key="5">
    <source>
        <dbReference type="Proteomes" id="UP000018467"/>
    </source>
</evidence>
<reference evidence="5" key="1">
    <citation type="submission" date="2013-03" db="EMBL/GenBank/DDBJ databases">
        <authorList>
            <person name="Jeffery W."/>
            <person name="Warren W."/>
            <person name="Wilson R.K."/>
        </authorList>
    </citation>
    <scope>NUCLEOTIDE SEQUENCE</scope>
    <source>
        <strain evidence="5">female</strain>
    </source>
</reference>
<evidence type="ECO:0000259" key="3">
    <source>
        <dbReference type="PROSITE" id="PS50835"/>
    </source>
</evidence>
<dbReference type="Bgee" id="ENSAMXG00000033840">
    <property type="expression patterns" value="Expressed in bone element and 12 other cell types or tissues"/>
</dbReference>
<evidence type="ECO:0000256" key="1">
    <source>
        <dbReference type="ARBA" id="ARBA00023157"/>
    </source>
</evidence>